<dbReference type="EMBL" id="BKCJ010010004">
    <property type="protein sequence ID" value="GEU89626.1"/>
    <property type="molecule type" value="Genomic_DNA"/>
</dbReference>
<comment type="caution">
    <text evidence="4">The sequence shown here is derived from an EMBL/GenBank/DDBJ whole genome shotgun (WGS) entry which is preliminary data.</text>
</comment>
<dbReference type="GO" id="GO:0015074">
    <property type="term" value="P:DNA integration"/>
    <property type="evidence" value="ECO:0007669"/>
    <property type="project" value="InterPro"/>
</dbReference>
<dbReference type="InterPro" id="IPR012337">
    <property type="entry name" value="RNaseH-like_sf"/>
</dbReference>
<feature type="region of interest" description="Disordered" evidence="2">
    <location>
        <begin position="957"/>
        <end position="989"/>
    </location>
</feature>
<feature type="compositionally biased region" description="Polar residues" evidence="2">
    <location>
        <begin position="154"/>
        <end position="171"/>
    </location>
</feature>
<organism evidence="4">
    <name type="scientific">Tanacetum cinerariifolium</name>
    <name type="common">Dalmatian daisy</name>
    <name type="synonym">Chrysanthemum cinerariifolium</name>
    <dbReference type="NCBI Taxonomy" id="118510"/>
    <lineage>
        <taxon>Eukaryota</taxon>
        <taxon>Viridiplantae</taxon>
        <taxon>Streptophyta</taxon>
        <taxon>Embryophyta</taxon>
        <taxon>Tracheophyta</taxon>
        <taxon>Spermatophyta</taxon>
        <taxon>Magnoliopsida</taxon>
        <taxon>eudicotyledons</taxon>
        <taxon>Gunneridae</taxon>
        <taxon>Pentapetalae</taxon>
        <taxon>asterids</taxon>
        <taxon>campanulids</taxon>
        <taxon>Asterales</taxon>
        <taxon>Asteraceae</taxon>
        <taxon>Asteroideae</taxon>
        <taxon>Anthemideae</taxon>
        <taxon>Anthemidinae</taxon>
        <taxon>Tanacetum</taxon>
    </lineage>
</organism>
<sequence>MTSLADKAILSGADNRPPMLEKDMYDSWKSRMELYMLNSQHGRMILESIESVPLLWPSIEENGYASQAPSTTPLSLTYPSNDFQSFVNHNVYNPSSLMPHVEYALAVYQQSEFSSPDTGLVVPVFQKGDDPIGAINHMMSFLTLVVTSRYPSTNNHLRTSSNPRQQATINNGRGKGHMSKQCTKPKRRRYEQQFKDKYAVTNNVAYQADDLDAYDSDCDELNSAKIALMANLSHYGSDNLAEIQNQDNVYNNVLYQDGQETSPSEQSNILNQSEIKITKDSNIISYSQYMNESQDTTVQNLSSPALQDDLILSKRMLKERNNVDNASVSYDQSLEIKKLKHTISEHLKEKESLEQKVTLLTNDFQKEESRNIDRELALEKQVKELNNIVFKRNQSAQTVHMLTKPQFFYDHSTRQALEETLMLVEESRSKMIQKQNEPIMSEKKVNTKPVDYASLNQLSKDFKTRFVPQAELSAEQAFWSSMVNSSLKKLKFHLASFDMVVKERTTATAITEGTWGFEHTKACFRDDIIPFVKALKDLINSFDQFFINELTEVQNVFNQMEQAVEQHCVEKNKFQDKMKNDLKDNERLLEQAIGVDIVNIFMHDRVNSVDKTVKVCERCVPIETELQKNFINKECYDMLFKKFKTLEKHYISLEVDNQLKKEIFQRNNSFSEQNAPTFDQLFEINDMKAQSQEKDTVIMKLKERLKYLSGNVQDGKIKRELEEIETINIKLDHRVTKLVAENKHLKQTYKQLYDSNKSSRVQSKEQCDDLIKQVKLKSAEVSDLNASLQEKVLVITALKETLSNLKGKVVVNEAVPLHSIDPQLLKIDVAPLAPKLHNNMTAHTDYLRHTQEETATLREIVKSERLLNQLNTSLDYACKYTKRIQELLIILQQTCSCIIDLGAKLMVVTLKNNDKKIRLTKHIPSLGNTTIKTTSSTNIVSNTPVLYSTGLNLFSSVSRSQPQGNTKNDRIQRAPIKAKKNKLKDHHRKVRPSLNKRKNVVDTKAISSITNSKLNVNVDLKCATYNGCLFSDNHDSYVKFLRSKDEALDFIIMFLKMIQVRIKVPVRRIRIDNGTEFVNQTLHEYYEEVGISYETSVARSPQQNGVVKRCNHTLIEAASTMLIYAQALLFLWAEAVATACYTQNRSIKRLHHGKTPYELLHNKLPDLSFLHMFSSLCYPTNDKLLNPRTSVVHQAPEVIALIDDVIPPVQDDSTGSPSSTTVDQDAPSTSKSHTTTEIQSSIIPREVEEDNLDIEVAHMGNDPLLGVPITEVTSAQSSSTVWELIPCPDKVMVITLKWIYKVKLDELGGILKNKARLVARGYRQEEEIDFEESFTPVARLEAIQIFLAYAAHKNMVVYQMDVKTMFLNGNLREEYVSQPDGFMDQDNPNHVYKLNKALYGLKQALRAWNGNDLLLSLKKYGFESCDPVDTPMVEKSKLDEDKEGKAVDPSYYHGMIGTLLYLTASRPDLQFAIFMCARYQARPTKKHVHAVKRIFRYLRGTVHRGLWYLKDSSIALTTFTDADHAGCQDTRRSTSGSVQFLGERLISWSSKRQKSAAISNYGLGFNKIPMYYDNKSAIALCCNNVQHSRSKCIDIRYDFIKEQVENGVIELYFVNTEYQLADLFTKALGRDRIEFLINKLGMRSFTPETLKQLMDEVDETMDTTINQQVAIDEALVPTAQRLKIGRSNSCLLSDIKSKESTLQLVYDVMRICPFFKAFLDPLIPRRNKVNWHYVKDDHMNSKAYKKCYAIATGEVAPKPKASVRRTRSSSDTSITPRTAAASPRPTASAKGKQTAKASEAKSLSVLSEPSGSGVDEGTGSKLGFPDVPTDESEEELSWNSTDDEDDDKDDDEEGGDDKHESNEETGDEESYDPIPQTLKECKDEGNGEEDLGLNIGEEERHVEEEEEDELYRDININQGMGIQATLAVEDSHVTLTPVHPDGMESIFGTTSQMDVQTLTSMASLPITAPTMTSSTIATITTTSQAPILLTIVSSTIIQNLPNFGSLFRFDDRLRLLEENFFEFRQTNQFARAVSSIPRIVNHYMDQRMNEAVKVAVQIRSDRLHDETQRENEEFLKTVDENIKKIIKEQVKEQVKVQVSKILPRIEQALNEQLKAKVITRSYHSSRTSYVVAADLSEMELKKILIEKMEGNKETVTLKRRRDDDADKDEEPSVGLDWGSKRRREGKEPESASAPSETATRSAGRSTQGSRSRQASAGESALAEEPMQTTSQMEDPSHLEFDTGADDQPIVQSSQHPEWFPQQQKPPPSDHDWNKTLPTVDTLTPELLAGPTYELMKGSCKSLVELEYHLEEVFKATIDQLDWVNPKGQQYPHNPLQPLPLIPNNRGRRVIPFEHFINNDLEYLQGGASSRYDKHTLWGVSHWGRKRQQFYGFAVNQESARDVYSKRRIIVVTELKIRKEAYTTYSNPRGFIYHNKDKRNRLMQIDKLHKFSDGTLTDVRTALDDRLKGIRIQCLPQSIWRKSDKDRAAAMIQAIDKRLKTRRIMRSLERFVRGRLYEGDFRMLQRTI</sequence>
<evidence type="ECO:0000313" key="4">
    <source>
        <dbReference type="EMBL" id="GEU89626.1"/>
    </source>
</evidence>
<name>A0A6L2NU21_TANCI</name>
<feature type="coiled-coil region" evidence="1">
    <location>
        <begin position="336"/>
        <end position="370"/>
    </location>
</feature>
<evidence type="ECO:0000256" key="1">
    <source>
        <dbReference type="SAM" id="Coils"/>
    </source>
</evidence>
<feature type="compositionally biased region" description="Acidic residues" evidence="2">
    <location>
        <begin position="1828"/>
        <end position="1855"/>
    </location>
</feature>
<dbReference type="CDD" id="cd09272">
    <property type="entry name" value="RNase_HI_RT_Ty1"/>
    <property type="match status" value="1"/>
</dbReference>
<gene>
    <name evidence="4" type="ORF">Tci_061604</name>
</gene>
<dbReference type="Pfam" id="PF07727">
    <property type="entry name" value="RVT_2"/>
    <property type="match status" value="1"/>
</dbReference>
<keyword evidence="1" id="KW-0175">Coiled coil</keyword>
<evidence type="ECO:0000256" key="2">
    <source>
        <dbReference type="SAM" id="MobiDB-lite"/>
    </source>
</evidence>
<feature type="domain" description="Integrase catalytic" evidence="3">
    <location>
        <begin position="988"/>
        <end position="1164"/>
    </location>
</feature>
<dbReference type="SUPFAM" id="SSF53098">
    <property type="entry name" value="Ribonuclease H-like"/>
    <property type="match status" value="1"/>
</dbReference>
<feature type="compositionally biased region" description="Basic residues" evidence="2">
    <location>
        <begin position="976"/>
        <end position="989"/>
    </location>
</feature>
<protein>
    <submittedName>
        <fullName evidence="4">Retrovirus-related Pol polyprotein from transposon TNT 1-94</fullName>
    </submittedName>
</protein>
<feature type="region of interest" description="Disordered" evidence="2">
    <location>
        <begin position="154"/>
        <end position="186"/>
    </location>
</feature>
<feature type="compositionally biased region" description="Polar residues" evidence="2">
    <location>
        <begin position="1211"/>
        <end position="1242"/>
    </location>
</feature>
<dbReference type="PANTHER" id="PTHR11439:SF509">
    <property type="entry name" value="RNA-DIRECTED DNA POLYMERASE"/>
    <property type="match status" value="1"/>
</dbReference>
<feature type="region of interest" description="Disordered" evidence="2">
    <location>
        <begin position="1758"/>
        <end position="1906"/>
    </location>
</feature>
<proteinExistence type="predicted"/>
<dbReference type="PROSITE" id="PS50994">
    <property type="entry name" value="INTEGRASE"/>
    <property type="match status" value="1"/>
</dbReference>
<dbReference type="InterPro" id="IPR036397">
    <property type="entry name" value="RNaseH_sf"/>
</dbReference>
<feature type="compositionally biased region" description="Polar residues" evidence="2">
    <location>
        <begin position="957"/>
        <end position="966"/>
    </location>
</feature>
<feature type="region of interest" description="Disordered" evidence="2">
    <location>
        <begin position="1207"/>
        <end position="1244"/>
    </location>
</feature>
<feature type="region of interest" description="Disordered" evidence="2">
    <location>
        <begin position="2156"/>
        <end position="2276"/>
    </location>
</feature>
<reference evidence="4" key="1">
    <citation type="journal article" date="2019" name="Sci. Rep.">
        <title>Draft genome of Tanacetum cinerariifolium, the natural source of mosquito coil.</title>
        <authorList>
            <person name="Yamashiro T."/>
            <person name="Shiraishi A."/>
            <person name="Satake H."/>
            <person name="Nakayama K."/>
        </authorList>
    </citation>
    <scope>NUCLEOTIDE SEQUENCE</scope>
</reference>
<dbReference type="GO" id="GO:0003676">
    <property type="term" value="F:nucleic acid binding"/>
    <property type="evidence" value="ECO:0007669"/>
    <property type="project" value="InterPro"/>
</dbReference>
<dbReference type="PANTHER" id="PTHR11439">
    <property type="entry name" value="GAG-POL-RELATED RETROTRANSPOSON"/>
    <property type="match status" value="1"/>
</dbReference>
<accession>A0A6L2NU21</accession>
<feature type="compositionally biased region" description="Low complexity" evidence="2">
    <location>
        <begin position="1769"/>
        <end position="1789"/>
    </location>
</feature>
<dbReference type="InterPro" id="IPR013103">
    <property type="entry name" value="RVT_2"/>
</dbReference>
<feature type="compositionally biased region" description="Basic residues" evidence="2">
    <location>
        <begin position="174"/>
        <end position="186"/>
    </location>
</feature>
<dbReference type="Gene3D" id="3.30.420.10">
    <property type="entry name" value="Ribonuclease H-like superfamily/Ribonuclease H"/>
    <property type="match status" value="1"/>
</dbReference>
<feature type="compositionally biased region" description="Polar residues" evidence="2">
    <location>
        <begin position="2192"/>
        <end position="2216"/>
    </location>
</feature>
<dbReference type="InterPro" id="IPR001584">
    <property type="entry name" value="Integrase_cat-core"/>
</dbReference>
<evidence type="ECO:0000259" key="3">
    <source>
        <dbReference type="PROSITE" id="PS50994"/>
    </source>
</evidence>